<evidence type="ECO:0000313" key="8">
    <source>
        <dbReference type="Proteomes" id="UP000030651"/>
    </source>
</evidence>
<dbReference type="AlphaFoldDB" id="W3XDU5"/>
<evidence type="ECO:0000256" key="4">
    <source>
        <dbReference type="ARBA" id="ARBA00022679"/>
    </source>
</evidence>
<dbReference type="RefSeq" id="XP_007832245.1">
    <property type="nucleotide sequence ID" value="XM_007834054.1"/>
</dbReference>
<comment type="similarity">
    <text evidence="2">Belongs to the class-I pyridoxal-phosphate-dependent aminotransferase family.</text>
</comment>
<dbReference type="Gene3D" id="3.40.640.10">
    <property type="entry name" value="Type I PLP-dependent aspartate aminotransferase-like (Major domain)"/>
    <property type="match status" value="1"/>
</dbReference>
<evidence type="ECO:0000259" key="6">
    <source>
        <dbReference type="Pfam" id="PF00155"/>
    </source>
</evidence>
<dbReference type="InterPro" id="IPR015424">
    <property type="entry name" value="PyrdxlP-dep_Trfase"/>
</dbReference>
<dbReference type="eggNOG" id="KOG0634">
    <property type="taxonomic scope" value="Eukaryota"/>
</dbReference>
<dbReference type="OMA" id="NEVWGHE"/>
<dbReference type="InterPro" id="IPR050859">
    <property type="entry name" value="Class-I_PLP-dep_aminotransf"/>
</dbReference>
<keyword evidence="5" id="KW-0663">Pyridoxal phosphate</keyword>
<sequence length="523" mass="58328">MSWKHSFAQIQLQRDESRPLTGGIAPVVDSDMFKSPQCLQKPKSKSMEHFLSVESRARGAATLKAGGAELTEDIISLSTGRPSSEYFPFLNLSLELPKVPRVSESHLHQSTTHAIEKHGLPGSKSLDLAISLNYGYSAGSEQLIRFVTEHVEAIHNPPYSNWHCSLTVGSTAALDAAFRMFCQRGDFILMEKFSYSGAIEAARPLGIQMAGIDMDDDGLSPTHLDNLLSEWDTAQRGARKPFLLYTIPTGHNPCGITQSLQRRREIYAVAEKHDLFIIEDDPYYFMQFNGQQNAPLHATEDSEGLPIAITEPTWDLLPSYLSLDVSGRVLRLDSTSKMLAPGLRCSWMTGNSEIISRLLYYHDVSTVSPSGLSQLVMHTLLNEVWGHEGFMTWLEYLCDEYLQRRDILVRACATHLPSRICSWHVPDGGMFLWIKVAWQQHPSIADAAAGSPGHDEMLAIEDSIYQNAMKRGVMCCKGSAFCVNDQEKDMFFRATFATASFQQMEEAIARFGGAISAEFQLMD</sequence>
<keyword evidence="8" id="KW-1185">Reference proteome</keyword>
<dbReference type="CDD" id="cd00609">
    <property type="entry name" value="AAT_like"/>
    <property type="match status" value="1"/>
</dbReference>
<dbReference type="InterPro" id="IPR004839">
    <property type="entry name" value="Aminotransferase_I/II_large"/>
</dbReference>
<dbReference type="PANTHER" id="PTHR42790:SF21">
    <property type="entry name" value="AROMATIC_AMINOADIPATE AMINOTRANSFERASE 1"/>
    <property type="match status" value="1"/>
</dbReference>
<organism evidence="7 8">
    <name type="scientific">Pestalotiopsis fici (strain W106-1 / CGMCC3.15140)</name>
    <dbReference type="NCBI Taxonomy" id="1229662"/>
    <lineage>
        <taxon>Eukaryota</taxon>
        <taxon>Fungi</taxon>
        <taxon>Dikarya</taxon>
        <taxon>Ascomycota</taxon>
        <taxon>Pezizomycotina</taxon>
        <taxon>Sordariomycetes</taxon>
        <taxon>Xylariomycetidae</taxon>
        <taxon>Amphisphaeriales</taxon>
        <taxon>Sporocadaceae</taxon>
        <taxon>Pestalotiopsis</taxon>
    </lineage>
</organism>
<dbReference type="GO" id="GO:0030170">
    <property type="term" value="F:pyridoxal phosphate binding"/>
    <property type="evidence" value="ECO:0007669"/>
    <property type="project" value="InterPro"/>
</dbReference>
<dbReference type="GO" id="GO:0008793">
    <property type="term" value="F:aromatic-amino-acid transaminase activity"/>
    <property type="evidence" value="ECO:0007669"/>
    <property type="project" value="TreeGrafter"/>
</dbReference>
<dbReference type="FunCoup" id="W3XDU5">
    <property type="interactions" value="283"/>
</dbReference>
<dbReference type="Proteomes" id="UP000030651">
    <property type="component" value="Unassembled WGS sequence"/>
</dbReference>
<evidence type="ECO:0000256" key="5">
    <source>
        <dbReference type="ARBA" id="ARBA00022898"/>
    </source>
</evidence>
<evidence type="ECO:0000256" key="3">
    <source>
        <dbReference type="ARBA" id="ARBA00022576"/>
    </source>
</evidence>
<accession>W3XDU5</accession>
<dbReference type="InParanoid" id="W3XDU5"/>
<dbReference type="GO" id="GO:0019878">
    <property type="term" value="P:lysine biosynthetic process via aminoadipic acid"/>
    <property type="evidence" value="ECO:0007669"/>
    <property type="project" value="TreeGrafter"/>
</dbReference>
<evidence type="ECO:0000256" key="2">
    <source>
        <dbReference type="ARBA" id="ARBA00007441"/>
    </source>
</evidence>
<dbReference type="EMBL" id="KI912111">
    <property type="protein sequence ID" value="ETS83597.1"/>
    <property type="molecule type" value="Genomic_DNA"/>
</dbReference>
<dbReference type="OrthoDB" id="691673at2759"/>
<gene>
    <name evidence="7" type="ORF">PFICI_05473</name>
</gene>
<keyword evidence="4" id="KW-0808">Transferase</keyword>
<dbReference type="GO" id="GO:0006571">
    <property type="term" value="P:tyrosine biosynthetic process"/>
    <property type="evidence" value="ECO:0007669"/>
    <property type="project" value="TreeGrafter"/>
</dbReference>
<dbReference type="SUPFAM" id="SSF53383">
    <property type="entry name" value="PLP-dependent transferases"/>
    <property type="match status" value="1"/>
</dbReference>
<evidence type="ECO:0000313" key="7">
    <source>
        <dbReference type="EMBL" id="ETS83597.1"/>
    </source>
</evidence>
<dbReference type="GeneID" id="19270486"/>
<comment type="cofactor">
    <cofactor evidence="1">
        <name>pyridoxal 5'-phosphate</name>
        <dbReference type="ChEBI" id="CHEBI:597326"/>
    </cofactor>
</comment>
<dbReference type="GO" id="GO:0009074">
    <property type="term" value="P:aromatic amino acid family catabolic process"/>
    <property type="evidence" value="ECO:0007669"/>
    <property type="project" value="TreeGrafter"/>
</dbReference>
<dbReference type="KEGG" id="pfy:PFICI_05473"/>
<dbReference type="InterPro" id="IPR015421">
    <property type="entry name" value="PyrdxlP-dep_Trfase_major"/>
</dbReference>
<dbReference type="Pfam" id="PF00155">
    <property type="entry name" value="Aminotran_1_2"/>
    <property type="match status" value="1"/>
</dbReference>
<dbReference type="HOGENOM" id="CLU_017584_0_5_1"/>
<proteinExistence type="inferred from homology"/>
<reference evidence="8" key="1">
    <citation type="journal article" date="2015" name="BMC Genomics">
        <title>Genomic and transcriptomic analysis of the endophytic fungus Pestalotiopsis fici reveals its lifestyle and high potential for synthesis of natural products.</title>
        <authorList>
            <person name="Wang X."/>
            <person name="Zhang X."/>
            <person name="Liu L."/>
            <person name="Xiang M."/>
            <person name="Wang W."/>
            <person name="Sun X."/>
            <person name="Che Y."/>
            <person name="Guo L."/>
            <person name="Liu G."/>
            <person name="Guo L."/>
            <person name="Wang C."/>
            <person name="Yin W.B."/>
            <person name="Stadler M."/>
            <person name="Zhang X."/>
            <person name="Liu X."/>
        </authorList>
    </citation>
    <scope>NUCLEOTIDE SEQUENCE [LARGE SCALE GENOMIC DNA]</scope>
    <source>
        <strain evidence="8">W106-1 / CGMCC3.15140</strain>
    </source>
</reference>
<dbReference type="PANTHER" id="PTHR42790">
    <property type="entry name" value="AMINOTRANSFERASE"/>
    <property type="match status" value="1"/>
</dbReference>
<name>W3XDU5_PESFW</name>
<protein>
    <recommendedName>
        <fullName evidence="6">Aminotransferase class I/classII large domain-containing protein</fullName>
    </recommendedName>
</protein>
<evidence type="ECO:0000256" key="1">
    <source>
        <dbReference type="ARBA" id="ARBA00001933"/>
    </source>
</evidence>
<dbReference type="GO" id="GO:0047536">
    <property type="term" value="F:2-aminoadipate transaminase activity"/>
    <property type="evidence" value="ECO:0007669"/>
    <property type="project" value="TreeGrafter"/>
</dbReference>
<feature type="domain" description="Aminotransferase class I/classII large" evidence="6">
    <location>
        <begin position="163"/>
        <end position="511"/>
    </location>
</feature>
<keyword evidence="3" id="KW-0032">Aminotransferase</keyword>
<dbReference type="STRING" id="1229662.W3XDU5"/>